<dbReference type="EMBL" id="GL348715">
    <property type="protein sequence ID" value="EFH62552.1"/>
    <property type="molecule type" value="Genomic_DNA"/>
</dbReference>
<dbReference type="Pfam" id="PF04776">
    <property type="entry name" value="protein_MS5"/>
    <property type="match status" value="1"/>
</dbReference>
<accession>D7L4I2</accession>
<dbReference type="AlphaFoldDB" id="D7L4I2"/>
<keyword evidence="2" id="KW-1185">Reference proteome</keyword>
<dbReference type="InterPro" id="IPR006462">
    <property type="entry name" value="MS5"/>
</dbReference>
<dbReference type="Gramene" id="fgenesh1_pm.C_scaffold_3002929">
    <property type="protein sequence ID" value="fgenesh1_pm.C_scaffold_3002929"/>
    <property type="gene ID" value="fgenesh1_pm.C_scaffold_3002929"/>
</dbReference>
<name>D7L4I2_ARALL</name>
<dbReference type="HOGENOM" id="CLU_053767_2_3_1"/>
<sequence length="252" mass="28485">MVFETPICSPPSPIDKESSEDVSTPLVLMKLTNSLQSNSIYIALILAHLVTVTQLMVRSVAHFDYQMTLNAIDPANNSFSSVEICAWDASIENDENLRLVTTFCSLEGSGEQGTQWDFDGVDMFYNGVMPKWLDDSAITGSEKLHYYEINDSDLQENEWLHLYAQVGAYSKWDLDMVNHLLLEIKKAVVQTKEDDIESSLKLKSSNAIFYITFTTRGGDECACIVRQTWDGRPQHMCLEVKNVEIYGQIDKC</sequence>
<proteinExistence type="predicted"/>
<evidence type="ECO:0000313" key="2">
    <source>
        <dbReference type="Proteomes" id="UP000008694"/>
    </source>
</evidence>
<dbReference type="Proteomes" id="UP000008694">
    <property type="component" value="Unassembled WGS sequence"/>
</dbReference>
<reference evidence="2" key="1">
    <citation type="journal article" date="2011" name="Nat. Genet.">
        <title>The Arabidopsis lyrata genome sequence and the basis of rapid genome size change.</title>
        <authorList>
            <person name="Hu T.T."/>
            <person name="Pattyn P."/>
            <person name="Bakker E.G."/>
            <person name="Cao J."/>
            <person name="Cheng J.-F."/>
            <person name="Clark R.M."/>
            <person name="Fahlgren N."/>
            <person name="Fawcett J.A."/>
            <person name="Grimwood J."/>
            <person name="Gundlach H."/>
            <person name="Haberer G."/>
            <person name="Hollister J.D."/>
            <person name="Ossowski S."/>
            <person name="Ottilar R.P."/>
            <person name="Salamov A.A."/>
            <person name="Schneeberger K."/>
            <person name="Spannagl M."/>
            <person name="Wang X."/>
            <person name="Yang L."/>
            <person name="Nasrallah M.E."/>
            <person name="Bergelson J."/>
            <person name="Carrington J.C."/>
            <person name="Gaut B.S."/>
            <person name="Schmutz J."/>
            <person name="Mayer K.F.X."/>
            <person name="Van de Peer Y."/>
            <person name="Grigoriev I.V."/>
            <person name="Nordborg M."/>
            <person name="Weigel D."/>
            <person name="Guo Y.-L."/>
        </authorList>
    </citation>
    <scope>NUCLEOTIDE SEQUENCE [LARGE SCALE GENOMIC DNA]</scope>
    <source>
        <strain evidence="2">cv. MN47</strain>
    </source>
</reference>
<protein>
    <submittedName>
        <fullName evidence="1">Uncharacterized protein</fullName>
    </submittedName>
</protein>
<evidence type="ECO:0000313" key="1">
    <source>
        <dbReference type="EMBL" id="EFH62552.1"/>
    </source>
</evidence>
<organism evidence="2">
    <name type="scientific">Arabidopsis lyrata subsp. lyrata</name>
    <name type="common">Lyre-leaved rock-cress</name>
    <dbReference type="NCBI Taxonomy" id="81972"/>
    <lineage>
        <taxon>Eukaryota</taxon>
        <taxon>Viridiplantae</taxon>
        <taxon>Streptophyta</taxon>
        <taxon>Embryophyta</taxon>
        <taxon>Tracheophyta</taxon>
        <taxon>Spermatophyta</taxon>
        <taxon>Magnoliopsida</taxon>
        <taxon>eudicotyledons</taxon>
        <taxon>Gunneridae</taxon>
        <taxon>Pentapetalae</taxon>
        <taxon>rosids</taxon>
        <taxon>malvids</taxon>
        <taxon>Brassicales</taxon>
        <taxon>Brassicaceae</taxon>
        <taxon>Camelineae</taxon>
        <taxon>Arabidopsis</taxon>
    </lineage>
</organism>
<gene>
    <name evidence="1" type="ORF">ARALYDRAFT_319913</name>
</gene>